<dbReference type="AlphaFoldDB" id="A0A921FBB3"/>
<evidence type="ECO:0000313" key="2">
    <source>
        <dbReference type="EMBL" id="HJF06982.1"/>
    </source>
</evidence>
<accession>A0A921FBB3</accession>
<reference evidence="2" key="2">
    <citation type="submission" date="2021-09" db="EMBL/GenBank/DDBJ databases">
        <authorList>
            <person name="Gilroy R."/>
        </authorList>
    </citation>
    <scope>NUCLEOTIDE SEQUENCE</scope>
    <source>
        <strain evidence="2">CHK165-8395</strain>
    </source>
</reference>
<dbReference type="Gene3D" id="3.40.50.1010">
    <property type="entry name" value="5'-nuclease"/>
    <property type="match status" value="1"/>
</dbReference>
<dbReference type="PANTHER" id="PTHR35458:SF8">
    <property type="entry name" value="SLR0650 PROTEIN"/>
    <property type="match status" value="1"/>
</dbReference>
<dbReference type="InterPro" id="IPR021139">
    <property type="entry name" value="NYN"/>
</dbReference>
<proteinExistence type="predicted"/>
<organism evidence="2 3">
    <name type="scientific">Phocaeicola coprocola</name>
    <dbReference type="NCBI Taxonomy" id="310298"/>
    <lineage>
        <taxon>Bacteria</taxon>
        <taxon>Pseudomonadati</taxon>
        <taxon>Bacteroidota</taxon>
        <taxon>Bacteroidia</taxon>
        <taxon>Bacteroidales</taxon>
        <taxon>Bacteroidaceae</taxon>
        <taxon>Phocaeicola</taxon>
    </lineage>
</organism>
<evidence type="ECO:0000313" key="3">
    <source>
        <dbReference type="Proteomes" id="UP000718012"/>
    </source>
</evidence>
<reference evidence="2" key="1">
    <citation type="journal article" date="2021" name="PeerJ">
        <title>Extensive microbial diversity within the chicken gut microbiome revealed by metagenomics and culture.</title>
        <authorList>
            <person name="Gilroy R."/>
            <person name="Ravi A."/>
            <person name="Getino M."/>
            <person name="Pursley I."/>
            <person name="Horton D.L."/>
            <person name="Alikhan N.F."/>
            <person name="Baker D."/>
            <person name="Gharbi K."/>
            <person name="Hall N."/>
            <person name="Watson M."/>
            <person name="Adriaenssens E.M."/>
            <person name="Foster-Nyarko E."/>
            <person name="Jarju S."/>
            <person name="Secka A."/>
            <person name="Antonio M."/>
            <person name="Oren A."/>
            <person name="Chaudhuri R.R."/>
            <person name="La Ragione R."/>
            <person name="Hildebrand F."/>
            <person name="Pallen M.J."/>
        </authorList>
    </citation>
    <scope>NUCLEOTIDE SEQUENCE</scope>
    <source>
        <strain evidence="2">CHK165-8395</strain>
    </source>
</reference>
<protein>
    <submittedName>
        <fullName evidence="2">NYN domain-containing protein</fullName>
    </submittedName>
</protein>
<evidence type="ECO:0000259" key="1">
    <source>
        <dbReference type="Pfam" id="PF01936"/>
    </source>
</evidence>
<dbReference type="Proteomes" id="UP000718012">
    <property type="component" value="Unassembled WGS sequence"/>
</dbReference>
<dbReference type="Pfam" id="PF01936">
    <property type="entry name" value="NYN"/>
    <property type="match status" value="1"/>
</dbReference>
<gene>
    <name evidence="2" type="ORF">K8U81_02150</name>
</gene>
<name>A0A921FBB3_9BACT</name>
<comment type="caution">
    <text evidence="2">The sequence shown here is derived from an EMBL/GenBank/DDBJ whole genome shotgun (WGS) entry which is preliminary data.</text>
</comment>
<dbReference type="PANTHER" id="PTHR35458">
    <property type="entry name" value="SLR0755 PROTEIN"/>
    <property type="match status" value="1"/>
</dbReference>
<sequence length="207" mass="23774">MIEKYKSIGLFIDGGYYAKINEALEEKLSLNINVGRLMTFIREKISEIGNSEVSDCHITESHYFRGRYRVNDANSKHLLYSERKFEDSLIENDVIFHYKHLKEVQKGSNVTVIEKGVDVWFALEAYELATIRKFDYVVLITGDADHEMLVKKLKALKIHTVLLTWDVSDNDSTATARLLKDEACSHIEINKLVSSDKELLKSLCKVV</sequence>
<feature type="domain" description="NYN" evidence="1">
    <location>
        <begin position="8"/>
        <end position="183"/>
    </location>
</feature>
<dbReference type="GO" id="GO:0004540">
    <property type="term" value="F:RNA nuclease activity"/>
    <property type="evidence" value="ECO:0007669"/>
    <property type="project" value="InterPro"/>
</dbReference>
<dbReference type="EMBL" id="DYXD01000046">
    <property type="protein sequence ID" value="HJF06982.1"/>
    <property type="molecule type" value="Genomic_DNA"/>
</dbReference>
<dbReference type="RefSeq" id="WP_302571521.1">
    <property type="nucleotide sequence ID" value="NZ_CAUBDS010000010.1"/>
</dbReference>
<dbReference type="InterPro" id="IPR047140">
    <property type="entry name" value="LabA"/>
</dbReference>